<dbReference type="KEGG" id="spha:D3Y57_08420"/>
<organism evidence="2 3">
    <name type="scientific">Sphingomonas paeninsulae</name>
    <dbReference type="NCBI Taxonomy" id="2319844"/>
    <lineage>
        <taxon>Bacteria</taxon>
        <taxon>Pseudomonadati</taxon>
        <taxon>Pseudomonadota</taxon>
        <taxon>Alphaproteobacteria</taxon>
        <taxon>Sphingomonadales</taxon>
        <taxon>Sphingomonadaceae</taxon>
        <taxon>Sphingomonas</taxon>
    </lineage>
</organism>
<reference evidence="2 3" key="1">
    <citation type="submission" date="2018-09" db="EMBL/GenBank/DDBJ databases">
        <title>Sphingomonas peninsula sp. nov., isolated from fildes peninsula, Antarctic soil.</title>
        <authorList>
            <person name="Yingchao G."/>
        </authorList>
    </citation>
    <scope>NUCLEOTIDE SEQUENCE [LARGE SCALE GENOMIC DNA]</scope>
    <source>
        <strain evidence="2 3">YZ-8</strain>
    </source>
</reference>
<accession>A0A494TJQ1</accession>
<keyword evidence="3" id="KW-1185">Reference proteome</keyword>
<feature type="transmembrane region" description="Helical" evidence="1">
    <location>
        <begin position="163"/>
        <end position="182"/>
    </location>
</feature>
<keyword evidence="1" id="KW-1133">Transmembrane helix</keyword>
<feature type="transmembrane region" description="Helical" evidence="1">
    <location>
        <begin position="43"/>
        <end position="64"/>
    </location>
</feature>
<dbReference type="Proteomes" id="UP000276254">
    <property type="component" value="Chromosome"/>
</dbReference>
<name>A0A494TJQ1_SPHPE</name>
<feature type="transmembrane region" description="Helical" evidence="1">
    <location>
        <begin position="136"/>
        <end position="157"/>
    </location>
</feature>
<dbReference type="EMBL" id="CP032829">
    <property type="protein sequence ID" value="AYJ85991.1"/>
    <property type="molecule type" value="Genomic_DNA"/>
</dbReference>
<sequence>MSDASYIELVTLLLGGRLPIAIMALSVVSVAILSQLAGRDDRALAFAGGIFVLLMIRAGIVTAFKRSAKTVPLTMAATCKWEVRYVGVVLPYAILFGLFNFHLVNTGDEAVRLMVVAQTFGFCAGMVSRGFVRPQLCALMVLMGAFPTAIGFLILAARTGGSSGIVFAFVGVLFGTFAVSSLETVRHLYRAILAQLATKRELAAFARVDPLTGLANRLAMREKLASEEDRGGGGNPLHCC</sequence>
<evidence type="ECO:0000256" key="1">
    <source>
        <dbReference type="SAM" id="Phobius"/>
    </source>
</evidence>
<gene>
    <name evidence="2" type="ORF">D3Y57_08420</name>
</gene>
<keyword evidence="1" id="KW-0812">Transmembrane</keyword>
<proteinExistence type="predicted"/>
<feature type="transmembrane region" description="Helical" evidence="1">
    <location>
        <begin position="85"/>
        <end position="104"/>
    </location>
</feature>
<feature type="transmembrane region" description="Helical" evidence="1">
    <location>
        <begin position="12"/>
        <end position="37"/>
    </location>
</feature>
<feature type="transmembrane region" description="Helical" evidence="1">
    <location>
        <begin position="110"/>
        <end position="127"/>
    </location>
</feature>
<evidence type="ECO:0000313" key="3">
    <source>
        <dbReference type="Proteomes" id="UP000276254"/>
    </source>
</evidence>
<keyword evidence="1" id="KW-0472">Membrane</keyword>
<protein>
    <recommendedName>
        <fullName evidence="4">Diguanylate cyclase</fullName>
    </recommendedName>
</protein>
<dbReference type="OrthoDB" id="9812260at2"/>
<evidence type="ECO:0008006" key="4">
    <source>
        <dbReference type="Google" id="ProtNLM"/>
    </source>
</evidence>
<evidence type="ECO:0000313" key="2">
    <source>
        <dbReference type="EMBL" id="AYJ85991.1"/>
    </source>
</evidence>
<dbReference type="AlphaFoldDB" id="A0A494TJQ1"/>